<gene>
    <name evidence="1" type="ORF">DW853_16620</name>
</gene>
<dbReference type="RefSeq" id="WP_117887350.1">
    <property type="nucleotide sequence ID" value="NZ_JAQDZO010000033.1"/>
</dbReference>
<proteinExistence type="predicted"/>
<organism evidence="1 2">
    <name type="scientific">Bacteroides stercoris</name>
    <dbReference type="NCBI Taxonomy" id="46506"/>
    <lineage>
        <taxon>Bacteria</taxon>
        <taxon>Pseudomonadati</taxon>
        <taxon>Bacteroidota</taxon>
        <taxon>Bacteroidia</taxon>
        <taxon>Bacteroidales</taxon>
        <taxon>Bacteroidaceae</taxon>
        <taxon>Bacteroides</taxon>
    </lineage>
</organism>
<evidence type="ECO:0000313" key="2">
    <source>
        <dbReference type="Proteomes" id="UP000285305"/>
    </source>
</evidence>
<dbReference type="EMBL" id="QSHQ01000056">
    <property type="protein sequence ID" value="RHC24746.1"/>
    <property type="molecule type" value="Genomic_DNA"/>
</dbReference>
<protein>
    <submittedName>
        <fullName evidence="1">Uncharacterized protein</fullName>
    </submittedName>
</protein>
<dbReference type="Proteomes" id="UP000285305">
    <property type="component" value="Unassembled WGS sequence"/>
</dbReference>
<comment type="caution">
    <text evidence="1">The sequence shown here is derived from an EMBL/GenBank/DDBJ whole genome shotgun (WGS) entry which is preliminary data.</text>
</comment>
<name>A0A413ZK01_BACSE</name>
<dbReference type="AlphaFoldDB" id="A0A413ZK01"/>
<reference evidence="1 2" key="1">
    <citation type="submission" date="2018-08" db="EMBL/GenBank/DDBJ databases">
        <title>A genome reference for cultivated species of the human gut microbiota.</title>
        <authorList>
            <person name="Zou Y."/>
            <person name="Xue W."/>
            <person name="Luo G."/>
        </authorList>
    </citation>
    <scope>NUCLEOTIDE SEQUENCE [LARGE SCALE GENOMIC DNA]</scope>
    <source>
        <strain evidence="1 2">AM36-9BH</strain>
    </source>
</reference>
<accession>A0A413ZK01</accession>
<sequence length="72" mass="8394">MAKEITVLVKFRGSVPEDASIADIEEQIDCSLENSLRLNFSDSKEEDDDLREPWIEREDMYITEKGFQLLIE</sequence>
<evidence type="ECO:0000313" key="1">
    <source>
        <dbReference type="EMBL" id="RHC24746.1"/>
    </source>
</evidence>